<dbReference type="SUPFAM" id="SSF63491">
    <property type="entry name" value="BAG domain"/>
    <property type="match status" value="1"/>
</dbReference>
<dbReference type="Proteomes" id="UP001419268">
    <property type="component" value="Unassembled WGS sequence"/>
</dbReference>
<dbReference type="AlphaFoldDB" id="A0AAP0P6Z2"/>
<feature type="domain" description="BAG" evidence="2">
    <location>
        <begin position="16"/>
        <end position="72"/>
    </location>
</feature>
<evidence type="ECO:0000259" key="2">
    <source>
        <dbReference type="Pfam" id="PF02179"/>
    </source>
</evidence>
<comment type="caution">
    <text evidence="3">The sequence shown here is derived from an EMBL/GenBank/DDBJ whole genome shotgun (WGS) entry which is preliminary data.</text>
</comment>
<keyword evidence="4" id="KW-1185">Reference proteome</keyword>
<dbReference type="PANTHER" id="PTHR12329:SF16">
    <property type="entry name" value="BAG FAMILY MOLECULAR CHAPERONE REGULATOR 1"/>
    <property type="match status" value="1"/>
</dbReference>
<dbReference type="GO" id="GO:0000774">
    <property type="term" value="F:adenyl-nucleotide exchange factor activity"/>
    <property type="evidence" value="ECO:0007669"/>
    <property type="project" value="TreeGrafter"/>
</dbReference>
<sequence>MIMQISALRNSNRASSAEVDNLAMKVAALESAVHSVTKLEEKEFIVLTELLMLQLLKLDGVVAEGEAKVRRRVEVGA</sequence>
<organism evidence="3 4">
    <name type="scientific">Stephania cephalantha</name>
    <dbReference type="NCBI Taxonomy" id="152367"/>
    <lineage>
        <taxon>Eukaryota</taxon>
        <taxon>Viridiplantae</taxon>
        <taxon>Streptophyta</taxon>
        <taxon>Embryophyta</taxon>
        <taxon>Tracheophyta</taxon>
        <taxon>Spermatophyta</taxon>
        <taxon>Magnoliopsida</taxon>
        <taxon>Ranunculales</taxon>
        <taxon>Menispermaceae</taxon>
        <taxon>Menispermoideae</taxon>
        <taxon>Cissampelideae</taxon>
        <taxon>Stephania</taxon>
    </lineage>
</organism>
<dbReference type="GO" id="GO:0051087">
    <property type="term" value="F:protein-folding chaperone binding"/>
    <property type="evidence" value="ECO:0007669"/>
    <property type="project" value="InterPro"/>
</dbReference>
<dbReference type="InterPro" id="IPR036533">
    <property type="entry name" value="BAG_dom_sf"/>
</dbReference>
<gene>
    <name evidence="3" type="ORF">Scep_012751</name>
</gene>
<dbReference type="EMBL" id="JBBNAG010000005">
    <property type="protein sequence ID" value="KAK9133223.1"/>
    <property type="molecule type" value="Genomic_DNA"/>
</dbReference>
<dbReference type="GO" id="GO:0005737">
    <property type="term" value="C:cytoplasm"/>
    <property type="evidence" value="ECO:0007669"/>
    <property type="project" value="TreeGrafter"/>
</dbReference>
<accession>A0AAP0P6Z2</accession>
<dbReference type="Pfam" id="PF02179">
    <property type="entry name" value="BAG"/>
    <property type="match status" value="1"/>
</dbReference>
<dbReference type="Gene3D" id="1.20.58.120">
    <property type="entry name" value="BAG domain"/>
    <property type="match status" value="1"/>
</dbReference>
<evidence type="ECO:0000313" key="3">
    <source>
        <dbReference type="EMBL" id="KAK9133223.1"/>
    </source>
</evidence>
<keyword evidence="1" id="KW-0143">Chaperone</keyword>
<reference evidence="3 4" key="1">
    <citation type="submission" date="2024-01" db="EMBL/GenBank/DDBJ databases">
        <title>Genome assemblies of Stephania.</title>
        <authorList>
            <person name="Yang L."/>
        </authorList>
    </citation>
    <scope>NUCLEOTIDE SEQUENCE [LARGE SCALE GENOMIC DNA]</scope>
    <source>
        <strain evidence="3">JXDWG</strain>
        <tissue evidence="3">Leaf</tissue>
    </source>
</reference>
<dbReference type="InterPro" id="IPR003103">
    <property type="entry name" value="BAG_domain"/>
</dbReference>
<dbReference type="PANTHER" id="PTHR12329">
    <property type="entry name" value="BCL2-ASSOCIATED ATHANOGENE"/>
    <property type="match status" value="1"/>
</dbReference>
<dbReference type="GO" id="GO:0050821">
    <property type="term" value="P:protein stabilization"/>
    <property type="evidence" value="ECO:0007669"/>
    <property type="project" value="TreeGrafter"/>
</dbReference>
<evidence type="ECO:0000256" key="1">
    <source>
        <dbReference type="ARBA" id="ARBA00023186"/>
    </source>
</evidence>
<proteinExistence type="predicted"/>
<protein>
    <recommendedName>
        <fullName evidence="2">BAG domain-containing protein</fullName>
    </recommendedName>
</protein>
<dbReference type="InterPro" id="IPR039773">
    <property type="entry name" value="BAG_chaperone_regulator"/>
</dbReference>
<evidence type="ECO:0000313" key="4">
    <source>
        <dbReference type="Proteomes" id="UP001419268"/>
    </source>
</evidence>
<name>A0AAP0P6Z2_9MAGN</name>